<dbReference type="EMBL" id="JXLN01010012">
    <property type="protein sequence ID" value="KPM04902.1"/>
    <property type="molecule type" value="Genomic_DNA"/>
</dbReference>
<reference evidence="2 3" key="1">
    <citation type="journal article" date="2015" name="Parasit. Vectors">
        <title>Draft genome of the scabies mite.</title>
        <authorList>
            <person name="Rider S.D.Jr."/>
            <person name="Morgan M.S."/>
            <person name="Arlian L.G."/>
        </authorList>
    </citation>
    <scope>NUCLEOTIDE SEQUENCE [LARGE SCALE GENOMIC DNA]</scope>
    <source>
        <strain evidence="2">Arlian Lab</strain>
    </source>
</reference>
<dbReference type="GO" id="GO:0005829">
    <property type="term" value="C:cytosol"/>
    <property type="evidence" value="ECO:0007669"/>
    <property type="project" value="TreeGrafter"/>
</dbReference>
<dbReference type="GO" id="GO:0007266">
    <property type="term" value="P:Rho protein signal transduction"/>
    <property type="evidence" value="ECO:0007669"/>
    <property type="project" value="TreeGrafter"/>
</dbReference>
<dbReference type="OrthoDB" id="9994905at2759"/>
<feature type="compositionally biased region" description="Basic residues" evidence="1">
    <location>
        <begin position="1492"/>
        <end position="1504"/>
    </location>
</feature>
<feature type="compositionally biased region" description="Basic and acidic residues" evidence="1">
    <location>
        <begin position="1936"/>
        <end position="1969"/>
    </location>
</feature>
<dbReference type="InterPro" id="IPR036517">
    <property type="entry name" value="FF_domain_sf"/>
</dbReference>
<feature type="compositionally biased region" description="Basic and acidic residues" evidence="1">
    <location>
        <begin position="1"/>
        <end position="16"/>
    </location>
</feature>
<dbReference type="PANTHER" id="PTHR46005">
    <property type="entry name" value="RHO GTPASE-ACTIVATING PROTEIN 190"/>
    <property type="match status" value="1"/>
</dbReference>
<dbReference type="GO" id="GO:0050770">
    <property type="term" value="P:regulation of axonogenesis"/>
    <property type="evidence" value="ECO:0007669"/>
    <property type="project" value="TreeGrafter"/>
</dbReference>
<dbReference type="SMART" id="SM00324">
    <property type="entry name" value="RhoGAP"/>
    <property type="match status" value="1"/>
</dbReference>
<sequence length="2222" mass="255328">MSRKGDHQFRDSRRMFDSSSSGHGRVFHVAVVGLSGTEKDKGCLGVGKSCLCNRFIRPQADEYNRDHISILSQSDFSGPIVNNEHWLYWGETRKCTEEGFELTFSVVEQTEFVDDACFQPFKTGKTNESYSKRCSATRLNSSEKLMYICKNQLGIEKEYEQHYLPDGKFNVDGFVCVFDVSEIQGKSIARQIELIASILGSLLKTKKPVVLATTKNDESSDLYVREAEKLVTRREFKGLIPLVETSAHENVNVDQAFWSCVQRDWAKGKSKILTYHEAFQRQRNRLEIVNDAYLTLIRSNITDYRTHWNNTYSNFSQSQDFITYCDLFGQESAQQTFKRHVKKLKEEYVCRKIDMYLRRLPQVFNEMLPDLESFGPDHSWPAVQQILHQHPLFERNFVLNEGLPWQEMDDSCEVRIPFDLLQIPEAEKAFFDHMSSLLAEEHLRNLRYQFSETLKETAIAPGQPLKEIRESLRGRDCVDSLPESELHLIYEEYQKMLQQHARDQLNELFLEYAPMFIRFASDKMITQEDLAAISSELSKDERWSMLDYIPEDRHLALIRHLGFIQWPIKEHCSAGQGCVEYNIEAYHSSLSKKSSRNPIWNTELNKIQIKFVIIGTTHAENLATVVKVGQLFFMNPKHFYSMISFSQAMCPSLEQDNPRIQYELEIAPSADNVGVYPFRPFQNNSMQSEAYLCIYSSRNSLEHLFKIMEQTLLADLQYLVLNQGGGIPLVLLLACPPETSPKERNFLREEGINRAQCFQCAFFDVTSSEPHARFKSDELLRALLFLSESVIRRSEVMHQIYQESGTSVMLSNNTIPEGALNPEIRIMLSLMCGDPISPARFLESIIFIDNMQIPNINIYPVSDHSFVSDVGYLLSINEDEEQVIPSEMPSCYVEFVVSSYHSSYAFKDELLHGNILVYWSKRQASFSNMSSLSTITAALMPIQILALVENELRPSKLSHQLVAKGQELADQLQAYFRVSTIDGEIGKSVSPFLKYALQNKNLVEKNFNISTINDHRLDDLAPQQCSPHSSSCKTKNCMDGISNEDGQVGAKVNSSMDKSEEKVCPSSVIPTSEEIYERLSDDPQQQDLKSFSNKEFNPSASVQRVGKSTHYKFNKVPGVDNDQEDHFRPMKDSSRPSEIQRHRRNLIDYNLQSYPSADSLDRLYSINYPHESPLRFGDRNDDIEMLTTMPTHYIYRPIAHRYNLDNHAIGIPNDFGVSVNFFNHPQSTRPASSQAHVMIPDSQQPPPYSRIAISPPPDYKISQQQYRNSPRMMTNHYVNYPEHRLAHHSENEFLPTSLAYYQRKHYSRTAGAFDVNRQNNHERYMENDSVEASSEVVSGLSREEQPSISYLPNDFNDRLNDFIQPRNSPLMYATTGRTHLASIYPYHSNFSHQQPLYHHIPFNEKRFEPSKFHQHPFEQLQSQNLNRQYRRRKKQFAKTRSSSLSYRTTTNALNVQDNFASNEPKNERDRENNINNEENDSDSNSLSEKTKRSLLRSRNKKKIKDRSINRYKLQEKLCHEETRKNHSLENLSMSDNIDLINTDYKKNSENEINLKINSNENIGPRHDSQSRNDNDTELKTTDNDDDEDEIVEDSDTSAEKNTKIQADKFAVTSGWAYHQNDKSSGKNGPDTHTTHRMNDHKWPPPSSDENSPEQKLKTPGKIDLKKFNNLTNAIGRLNLNTTSSPTIKSASIEQTSSAFNQQNSKQSVQNRRQRSKHSTSKVQYSIKFHQKMILKATLVIRQILMPILIHQTIKQSQHTLYLNRIRAKNRITPVPVAPLCLPSSASNSNAVTPTSSGIDKSLISFSCYDESQSERINSSAAANGGYKFVNSDAFSSATISSSVEENSDSKISDCNSGTESQQKNRWLQFSKLFSLPAGNESGFDDITNDDQLDDITSVSSQNPFGTDNESPSTTNASNSERQSKFLKSKSIGTFSELDKKSQRKADKLEKKRIKEEERKNRKNSKETRRNRSRSKSSVHPSLEDFVQSNGNPVPLFIEKCTQFIEQEGLDMEGIYRVPGNRAHVDTLLIKFDESALFYDPIDYYNFLNFFHSDVNINELDIPVNAVATALKDFFLKRLPPIFPPDSMTEIANLAKQYTDAGVLDEMRIFLNDLPKINLQIIKHMICHFIKLFIMFYFARIVEKSSVNSMDSKNIAICWWPTLLQFEFNNMDFFEQKRPHLMNFVQIMIDSFQELFVSNTLTNSSEDNLNSTHYCSTDELSSL</sequence>
<dbReference type="InterPro" id="IPR057284">
    <property type="entry name" value="FF_RHG35_4th"/>
</dbReference>
<dbReference type="Pfam" id="PF23083">
    <property type="entry name" value="FF_RHG35_4th"/>
    <property type="match status" value="1"/>
</dbReference>
<proteinExistence type="predicted"/>
<dbReference type="PROSITE" id="PS50238">
    <property type="entry name" value="RHOGAP"/>
    <property type="match status" value="1"/>
</dbReference>
<dbReference type="PROSITE" id="PS51852">
    <property type="entry name" value="PG1"/>
    <property type="match status" value="1"/>
</dbReference>
<dbReference type="Proteomes" id="UP000616769">
    <property type="component" value="Unassembled WGS sequence"/>
</dbReference>
<dbReference type="PANTHER" id="PTHR46005:SF4">
    <property type="entry name" value="RHO GTPASE-ACTIVATING PROTEIN 190"/>
    <property type="match status" value="1"/>
</dbReference>
<dbReference type="Pfam" id="PF16512">
    <property type="entry name" value="RhoGAP-FF1"/>
    <property type="match status" value="1"/>
</dbReference>
<dbReference type="Pfam" id="PF19518">
    <property type="entry name" value="RhoGAP_pG1_pG2"/>
    <property type="match status" value="1"/>
</dbReference>
<dbReference type="SUPFAM" id="SSF48350">
    <property type="entry name" value="GTPase activation domain, GAP"/>
    <property type="match status" value="1"/>
</dbReference>
<feature type="compositionally biased region" description="Basic and acidic residues" evidence="1">
    <location>
        <begin position="1124"/>
        <end position="1138"/>
    </location>
</feature>
<dbReference type="InterPro" id="IPR032835">
    <property type="entry name" value="RhoGAP-FF1"/>
</dbReference>
<feature type="compositionally biased region" description="Acidic residues" evidence="1">
    <location>
        <begin position="1583"/>
        <end position="1596"/>
    </location>
</feature>
<gene>
    <name evidence="2" type="ORF">QR98_0033570</name>
</gene>
<dbReference type="InterPro" id="IPR039007">
    <property type="entry name" value="pG1"/>
</dbReference>
<dbReference type="InterPro" id="IPR027417">
    <property type="entry name" value="P-loop_NTPase"/>
</dbReference>
<feature type="compositionally biased region" description="Polar residues" evidence="1">
    <location>
        <begin position="1696"/>
        <end position="1710"/>
    </location>
</feature>
<dbReference type="Gene3D" id="1.10.555.10">
    <property type="entry name" value="Rho GTPase activation protein"/>
    <property type="match status" value="1"/>
</dbReference>
<feature type="compositionally biased region" description="Basic residues" evidence="1">
    <location>
        <begin position="1428"/>
        <end position="1437"/>
    </location>
</feature>
<feature type="region of interest" description="Disordered" evidence="1">
    <location>
        <begin position="1555"/>
        <end position="1605"/>
    </location>
</feature>
<feature type="region of interest" description="Disordered" evidence="1">
    <location>
        <begin position="1696"/>
        <end position="1722"/>
    </location>
</feature>
<dbReference type="VEuPathDB" id="VectorBase:SSCA008437"/>
<comment type="caution">
    <text evidence="2">The sequence shown here is derived from an EMBL/GenBank/DDBJ whole genome shotgun (WGS) entry which is preliminary data.</text>
</comment>
<feature type="compositionally biased region" description="Acidic residues" evidence="1">
    <location>
        <begin position="1882"/>
        <end position="1893"/>
    </location>
</feature>
<dbReference type="InterPro" id="IPR045786">
    <property type="entry name" value="RhoGAP_pG1_pG2"/>
</dbReference>
<protein>
    <submittedName>
        <fullName evidence="2">Rho GTPase-activating protein 190-like protein</fullName>
    </submittedName>
</protein>
<accession>A0A132A1H0</accession>
<feature type="compositionally biased region" description="Polar residues" evidence="1">
    <location>
        <begin position="1897"/>
        <end position="1920"/>
    </location>
</feature>
<dbReference type="Gene3D" id="1.10.10.440">
    <property type="entry name" value="FF domain"/>
    <property type="match status" value="1"/>
</dbReference>
<evidence type="ECO:0000256" key="1">
    <source>
        <dbReference type="SAM" id="MobiDB-lite"/>
    </source>
</evidence>
<dbReference type="InterPro" id="IPR000198">
    <property type="entry name" value="RhoGAP_dom"/>
</dbReference>
<dbReference type="Pfam" id="PF00620">
    <property type="entry name" value="RhoGAP"/>
    <property type="match status" value="1"/>
</dbReference>
<dbReference type="Gene3D" id="3.40.50.300">
    <property type="entry name" value="P-loop containing nucleotide triphosphate hydrolases"/>
    <property type="match status" value="1"/>
</dbReference>
<feature type="compositionally biased region" description="Low complexity" evidence="1">
    <location>
        <begin position="1439"/>
        <end position="1450"/>
    </location>
</feature>
<feature type="compositionally biased region" description="Basic and acidic residues" evidence="1">
    <location>
        <begin position="1652"/>
        <end position="1661"/>
    </location>
</feature>
<organism evidence="2 3">
    <name type="scientific">Sarcoptes scabiei</name>
    <name type="common">Itch mite</name>
    <name type="synonym">Acarus scabiei</name>
    <dbReference type="NCBI Taxonomy" id="52283"/>
    <lineage>
        <taxon>Eukaryota</taxon>
        <taxon>Metazoa</taxon>
        <taxon>Ecdysozoa</taxon>
        <taxon>Arthropoda</taxon>
        <taxon>Chelicerata</taxon>
        <taxon>Arachnida</taxon>
        <taxon>Acari</taxon>
        <taxon>Acariformes</taxon>
        <taxon>Sarcoptiformes</taxon>
        <taxon>Astigmata</taxon>
        <taxon>Psoroptidia</taxon>
        <taxon>Sarcoptoidea</taxon>
        <taxon>Sarcoptidae</taxon>
        <taxon>Sarcoptinae</taxon>
        <taxon>Sarcoptes</taxon>
    </lineage>
</organism>
<feature type="region of interest" description="Disordered" evidence="1">
    <location>
        <begin position="1112"/>
        <end position="1138"/>
    </location>
</feature>
<feature type="region of interest" description="Disordered" evidence="1">
    <location>
        <begin position="1"/>
        <end position="21"/>
    </location>
</feature>
<dbReference type="PROSITE" id="PS51853">
    <property type="entry name" value="PG2"/>
    <property type="match status" value="1"/>
</dbReference>
<feature type="region of interest" description="Disordered" evidence="1">
    <location>
        <begin position="1617"/>
        <end position="1661"/>
    </location>
</feature>
<feature type="compositionally biased region" description="Basic and acidic residues" evidence="1">
    <location>
        <begin position="1632"/>
        <end position="1642"/>
    </location>
</feature>
<feature type="region of interest" description="Disordered" evidence="1">
    <location>
        <begin position="1880"/>
        <end position="1986"/>
    </location>
</feature>
<evidence type="ECO:0000313" key="2">
    <source>
        <dbReference type="EMBL" id="KPM04902.1"/>
    </source>
</evidence>
<evidence type="ECO:0000313" key="3">
    <source>
        <dbReference type="Proteomes" id="UP000616769"/>
    </source>
</evidence>
<dbReference type="GO" id="GO:0005096">
    <property type="term" value="F:GTPase activator activity"/>
    <property type="evidence" value="ECO:0007669"/>
    <property type="project" value="TreeGrafter"/>
</dbReference>
<feature type="region of interest" description="Disordered" evidence="1">
    <location>
        <begin position="1417"/>
        <end position="1507"/>
    </location>
</feature>
<name>A0A132A1H0_SARSC</name>
<dbReference type="SUPFAM" id="SSF52540">
    <property type="entry name" value="P-loop containing nucleoside triphosphate hydrolases"/>
    <property type="match status" value="1"/>
</dbReference>
<dbReference type="GO" id="GO:0008361">
    <property type="term" value="P:regulation of cell size"/>
    <property type="evidence" value="ECO:0007669"/>
    <property type="project" value="TreeGrafter"/>
</dbReference>
<dbReference type="InterPro" id="IPR039006">
    <property type="entry name" value="RhoGAP_pG2"/>
</dbReference>
<dbReference type="InterPro" id="IPR008936">
    <property type="entry name" value="Rho_GTPase_activation_prot"/>
</dbReference>
<dbReference type="InterPro" id="IPR051978">
    <property type="entry name" value="Rho-GAP_domain"/>
</dbReference>
<feature type="compositionally biased region" description="Basic and acidic residues" evidence="1">
    <location>
        <begin position="1563"/>
        <end position="1582"/>
    </location>
</feature>
<feature type="compositionally biased region" description="Polar residues" evidence="1">
    <location>
        <begin position="1451"/>
        <end position="1463"/>
    </location>
</feature>